<proteinExistence type="predicted"/>
<feature type="region of interest" description="Disordered" evidence="1">
    <location>
        <begin position="291"/>
        <end position="321"/>
    </location>
</feature>
<feature type="region of interest" description="Disordered" evidence="1">
    <location>
        <begin position="50"/>
        <end position="69"/>
    </location>
</feature>
<protein>
    <submittedName>
        <fullName evidence="2">Uncharacterized protein</fullName>
    </submittedName>
</protein>
<evidence type="ECO:0000313" key="3">
    <source>
        <dbReference type="Proteomes" id="UP000836402"/>
    </source>
</evidence>
<reference evidence="2" key="1">
    <citation type="submission" date="2020-10" db="EMBL/GenBank/DDBJ databases">
        <authorList>
            <person name="Sedaghatjoo S."/>
        </authorList>
    </citation>
    <scope>NUCLEOTIDE SEQUENCE</scope>
    <source>
        <strain evidence="2">AZH3</strain>
    </source>
</reference>
<organism evidence="2 3">
    <name type="scientific">Tilletia caries</name>
    <name type="common">wheat bunt fungus</name>
    <dbReference type="NCBI Taxonomy" id="13290"/>
    <lineage>
        <taxon>Eukaryota</taxon>
        <taxon>Fungi</taxon>
        <taxon>Dikarya</taxon>
        <taxon>Basidiomycota</taxon>
        <taxon>Ustilaginomycotina</taxon>
        <taxon>Exobasidiomycetes</taxon>
        <taxon>Tilletiales</taxon>
        <taxon>Tilletiaceae</taxon>
        <taxon>Tilletia</taxon>
    </lineage>
</organism>
<feature type="compositionally biased region" description="Acidic residues" evidence="1">
    <location>
        <begin position="293"/>
        <end position="302"/>
    </location>
</feature>
<dbReference type="EMBL" id="CAJHJG010004986">
    <property type="protein sequence ID" value="CAD6946592.1"/>
    <property type="molecule type" value="Genomic_DNA"/>
</dbReference>
<dbReference type="Proteomes" id="UP000836402">
    <property type="component" value="Unassembled WGS sequence"/>
</dbReference>
<gene>
    <name evidence="2" type="ORF">JKIAZH3_G9123</name>
</gene>
<feature type="region of interest" description="Disordered" evidence="1">
    <location>
        <begin position="121"/>
        <end position="144"/>
    </location>
</feature>
<sequence length="420" mass="44945">METITLTMPQLLQLLQLAARNGAQQTTPHTPAQPPRSDGKFEAIFAALGGDTDAPHPYHGAPPNSTPGLPAYTSSQVHTAQNTAPEHHRIRTARLSNQNQQPSPHCADYRTRTPPIRTARLSNQHQQPSPHCAEHRIRTPPHPNSASLYSTPAAAGVPGVPQHVDLVCSSAYVELQSSIDSTTSARCSASASPAPTPAFSSSALSTTSSTPFAWSWCAAKRFKPVFTVLGIAILMSLISSIMNSHAPRGLPMGISVDSTVKRAIGSSRQLARSRSRSASPTQSYEAVIVPSPDDSDFLDSEIDLPKSGQDGMDEKEDQMDDRAALPSVDTLASNSNVRLPGTRVSSSEITLLIVLNIDSGRFGSDVRYLGWPYASSASDQSHFLWSSTSTHHGGNKGSVVALNMIQWNLSSGLLFVVQIM</sequence>
<comment type="caution">
    <text evidence="2">The sequence shown here is derived from an EMBL/GenBank/DDBJ whole genome shotgun (WGS) entry which is preliminary data.</text>
</comment>
<keyword evidence="3" id="KW-1185">Reference proteome</keyword>
<evidence type="ECO:0000313" key="2">
    <source>
        <dbReference type="EMBL" id="CAD6946592.1"/>
    </source>
</evidence>
<name>A0ABN7J4W6_9BASI</name>
<evidence type="ECO:0000256" key="1">
    <source>
        <dbReference type="SAM" id="MobiDB-lite"/>
    </source>
</evidence>
<accession>A0ABN7J4W6</accession>